<dbReference type="Proteomes" id="UP001487740">
    <property type="component" value="Unassembled WGS sequence"/>
</dbReference>
<evidence type="ECO:0000256" key="3">
    <source>
        <dbReference type="ARBA" id="ARBA00022692"/>
    </source>
</evidence>
<keyword evidence="5 7" id="KW-0472">Membrane</keyword>
<dbReference type="GO" id="GO:0008195">
    <property type="term" value="F:phosphatidate phosphatase activity"/>
    <property type="evidence" value="ECO:0007669"/>
    <property type="project" value="TreeGrafter"/>
</dbReference>
<dbReference type="Pfam" id="PF01569">
    <property type="entry name" value="PAP2"/>
    <property type="match status" value="1"/>
</dbReference>
<keyword evidence="4 7" id="KW-1133">Transmembrane helix</keyword>
<evidence type="ECO:0000256" key="5">
    <source>
        <dbReference type="ARBA" id="ARBA00023136"/>
    </source>
</evidence>
<dbReference type="GO" id="GO:0046839">
    <property type="term" value="P:phospholipid dephosphorylation"/>
    <property type="evidence" value="ECO:0007669"/>
    <property type="project" value="TreeGrafter"/>
</dbReference>
<protein>
    <recommendedName>
        <fullName evidence="8">Phosphatidic acid phosphatase type 2/haloperoxidase domain-containing protein</fullName>
    </recommendedName>
</protein>
<accession>A0AAW0SC61</accession>
<dbReference type="InterPro" id="IPR043216">
    <property type="entry name" value="PAP-like"/>
</dbReference>
<gene>
    <name evidence="9" type="ORF">O3P69_019954</name>
</gene>
<organism evidence="9 10">
    <name type="scientific">Scylla paramamosain</name>
    <name type="common">Mud crab</name>
    <dbReference type="NCBI Taxonomy" id="85552"/>
    <lineage>
        <taxon>Eukaryota</taxon>
        <taxon>Metazoa</taxon>
        <taxon>Ecdysozoa</taxon>
        <taxon>Arthropoda</taxon>
        <taxon>Crustacea</taxon>
        <taxon>Multicrustacea</taxon>
        <taxon>Malacostraca</taxon>
        <taxon>Eumalacostraca</taxon>
        <taxon>Eucarida</taxon>
        <taxon>Decapoda</taxon>
        <taxon>Pleocyemata</taxon>
        <taxon>Brachyura</taxon>
        <taxon>Eubrachyura</taxon>
        <taxon>Portunoidea</taxon>
        <taxon>Portunidae</taxon>
        <taxon>Portuninae</taxon>
        <taxon>Scylla</taxon>
    </lineage>
</organism>
<comment type="subcellular location">
    <subcellularLocation>
        <location evidence="1">Membrane</location>
        <topology evidence="1">Multi-pass membrane protein</topology>
    </subcellularLocation>
</comment>
<keyword evidence="3 7" id="KW-0812">Transmembrane</keyword>
<reference evidence="9 10" key="1">
    <citation type="submission" date="2023-03" db="EMBL/GenBank/DDBJ databases">
        <title>High-quality genome of Scylla paramamosain provides insights in environmental adaptation.</title>
        <authorList>
            <person name="Zhang L."/>
        </authorList>
    </citation>
    <scope>NUCLEOTIDE SEQUENCE [LARGE SCALE GENOMIC DNA]</scope>
    <source>
        <strain evidence="9">LZ_2023a</strain>
        <tissue evidence="9">Muscle</tissue>
    </source>
</reference>
<evidence type="ECO:0000256" key="4">
    <source>
        <dbReference type="ARBA" id="ARBA00022989"/>
    </source>
</evidence>
<dbReference type="SUPFAM" id="SSF48317">
    <property type="entry name" value="Acid phosphatase/Vanadium-dependent haloperoxidase"/>
    <property type="match status" value="1"/>
</dbReference>
<evidence type="ECO:0000256" key="2">
    <source>
        <dbReference type="ARBA" id="ARBA00008816"/>
    </source>
</evidence>
<sequence length="321" mass="35832">MLLGVVSPSHTTISCSDPLIHREIRKETVPISLLFTLSFIVPFFKMLIVEWVVPPASSPTPSKTPLRAGLRRARRYLGDLFVGGLFMYFTTDLIKTVVGEARPNFWALCQPNLTEHQCGQMYTKVTWEDCTNPYNLRHWRLAETMKSFPSGHASISVFSSIFIMAYTHKRLWRTVPCLVSPWLQLLWVVWTIVCCQSRVWDNKHFWWDVMAGAVIGALFAFLTLHYLSNWFEREEEEEEGDTALMSRRKDATSPSPSPSSSSYIQEEEEEEGDNLSRFSGTSIKRLIGGVGGGVGGGAGGAGGGRGGGVIEKELCDVRSAS</sequence>
<evidence type="ECO:0000259" key="8">
    <source>
        <dbReference type="SMART" id="SM00014"/>
    </source>
</evidence>
<feature type="transmembrane region" description="Helical" evidence="7">
    <location>
        <begin position="205"/>
        <end position="227"/>
    </location>
</feature>
<evidence type="ECO:0000313" key="10">
    <source>
        <dbReference type="Proteomes" id="UP001487740"/>
    </source>
</evidence>
<feature type="domain" description="Phosphatidic acid phosphatase type 2/haloperoxidase" evidence="8">
    <location>
        <begin position="77"/>
        <end position="224"/>
    </location>
</feature>
<feature type="transmembrane region" description="Helical" evidence="7">
    <location>
        <begin position="148"/>
        <end position="166"/>
    </location>
</feature>
<evidence type="ECO:0000256" key="6">
    <source>
        <dbReference type="SAM" id="MobiDB-lite"/>
    </source>
</evidence>
<dbReference type="SMART" id="SM00014">
    <property type="entry name" value="acidPPc"/>
    <property type="match status" value="1"/>
</dbReference>
<comment type="caution">
    <text evidence="9">The sequence shown here is derived from an EMBL/GenBank/DDBJ whole genome shotgun (WGS) entry which is preliminary data.</text>
</comment>
<dbReference type="PANTHER" id="PTHR10165:SF103">
    <property type="entry name" value="PHOSPHOLIPID PHOSPHATASE HOMOLOG 1.2 HOMOLOG"/>
    <property type="match status" value="1"/>
</dbReference>
<keyword evidence="10" id="KW-1185">Reference proteome</keyword>
<evidence type="ECO:0000313" key="9">
    <source>
        <dbReference type="EMBL" id="KAK8372441.1"/>
    </source>
</evidence>
<dbReference type="PANTHER" id="PTHR10165">
    <property type="entry name" value="LIPID PHOSPHATE PHOSPHATASE"/>
    <property type="match status" value="1"/>
</dbReference>
<dbReference type="InterPro" id="IPR036938">
    <property type="entry name" value="PAP2/HPO_sf"/>
</dbReference>
<dbReference type="EMBL" id="JARAKH010002001">
    <property type="protein sequence ID" value="KAK8372441.1"/>
    <property type="molecule type" value="Genomic_DNA"/>
</dbReference>
<dbReference type="GO" id="GO:0005886">
    <property type="term" value="C:plasma membrane"/>
    <property type="evidence" value="ECO:0007669"/>
    <property type="project" value="TreeGrafter"/>
</dbReference>
<name>A0AAW0SC61_SCYPA</name>
<feature type="transmembrane region" description="Helical" evidence="7">
    <location>
        <begin position="31"/>
        <end position="53"/>
    </location>
</feature>
<feature type="transmembrane region" description="Helical" evidence="7">
    <location>
        <begin position="178"/>
        <end position="199"/>
    </location>
</feature>
<dbReference type="GO" id="GO:0006644">
    <property type="term" value="P:phospholipid metabolic process"/>
    <property type="evidence" value="ECO:0007669"/>
    <property type="project" value="InterPro"/>
</dbReference>
<evidence type="ECO:0000256" key="1">
    <source>
        <dbReference type="ARBA" id="ARBA00004141"/>
    </source>
</evidence>
<dbReference type="InterPro" id="IPR000326">
    <property type="entry name" value="PAP2/HPO"/>
</dbReference>
<feature type="region of interest" description="Disordered" evidence="6">
    <location>
        <begin position="238"/>
        <end position="278"/>
    </location>
</feature>
<dbReference type="Gene3D" id="1.20.144.10">
    <property type="entry name" value="Phosphatidic acid phosphatase type 2/haloperoxidase"/>
    <property type="match status" value="1"/>
</dbReference>
<evidence type="ECO:0000256" key="7">
    <source>
        <dbReference type="SAM" id="Phobius"/>
    </source>
</evidence>
<dbReference type="GO" id="GO:0007165">
    <property type="term" value="P:signal transduction"/>
    <property type="evidence" value="ECO:0007669"/>
    <property type="project" value="TreeGrafter"/>
</dbReference>
<proteinExistence type="inferred from homology"/>
<dbReference type="AlphaFoldDB" id="A0AAW0SC61"/>
<comment type="similarity">
    <text evidence="2">Belongs to the PA-phosphatase related phosphoesterase family.</text>
</comment>